<proteinExistence type="predicted"/>
<protein>
    <submittedName>
        <fullName evidence="2">Uncharacterized protein</fullName>
    </submittedName>
</protein>
<organism evidence="2 3">
    <name type="scientific">Macrophomina phaseolina</name>
    <dbReference type="NCBI Taxonomy" id="35725"/>
    <lineage>
        <taxon>Eukaryota</taxon>
        <taxon>Fungi</taxon>
        <taxon>Dikarya</taxon>
        <taxon>Ascomycota</taxon>
        <taxon>Pezizomycotina</taxon>
        <taxon>Dothideomycetes</taxon>
        <taxon>Dothideomycetes incertae sedis</taxon>
        <taxon>Botryosphaeriales</taxon>
        <taxon>Botryosphaeriaceae</taxon>
        <taxon>Macrophomina</taxon>
    </lineage>
</organism>
<gene>
    <name evidence="2" type="ORF">B0J12DRAFT_462344</name>
</gene>
<accession>A0ABQ8FQC1</accession>
<comment type="caution">
    <text evidence="2">The sequence shown here is derived from an EMBL/GenBank/DDBJ whole genome shotgun (WGS) entry which is preliminary data.</text>
</comment>
<feature type="chain" id="PRO_5047166231" evidence="1">
    <location>
        <begin position="21"/>
        <end position="98"/>
    </location>
</feature>
<keyword evidence="1" id="KW-0732">Signal</keyword>
<evidence type="ECO:0000313" key="3">
    <source>
        <dbReference type="Proteomes" id="UP000774617"/>
    </source>
</evidence>
<feature type="signal peptide" evidence="1">
    <location>
        <begin position="1"/>
        <end position="20"/>
    </location>
</feature>
<reference evidence="2 3" key="1">
    <citation type="journal article" date="2021" name="Nat. Commun.">
        <title>Genetic determinants of endophytism in the Arabidopsis root mycobiome.</title>
        <authorList>
            <person name="Mesny F."/>
            <person name="Miyauchi S."/>
            <person name="Thiergart T."/>
            <person name="Pickel B."/>
            <person name="Atanasova L."/>
            <person name="Karlsson M."/>
            <person name="Huettel B."/>
            <person name="Barry K.W."/>
            <person name="Haridas S."/>
            <person name="Chen C."/>
            <person name="Bauer D."/>
            <person name="Andreopoulos W."/>
            <person name="Pangilinan J."/>
            <person name="LaButti K."/>
            <person name="Riley R."/>
            <person name="Lipzen A."/>
            <person name="Clum A."/>
            <person name="Drula E."/>
            <person name="Henrissat B."/>
            <person name="Kohler A."/>
            <person name="Grigoriev I.V."/>
            <person name="Martin F.M."/>
            <person name="Hacquard S."/>
        </authorList>
    </citation>
    <scope>NUCLEOTIDE SEQUENCE [LARGE SCALE GENOMIC DNA]</scope>
    <source>
        <strain evidence="2 3">MPI-SDFR-AT-0080</strain>
    </source>
</reference>
<dbReference type="EMBL" id="JAGTJR010000095">
    <property type="protein sequence ID" value="KAH7012004.1"/>
    <property type="molecule type" value="Genomic_DNA"/>
</dbReference>
<evidence type="ECO:0000256" key="1">
    <source>
        <dbReference type="SAM" id="SignalP"/>
    </source>
</evidence>
<dbReference type="Proteomes" id="UP000774617">
    <property type="component" value="Unassembled WGS sequence"/>
</dbReference>
<evidence type="ECO:0000313" key="2">
    <source>
        <dbReference type="EMBL" id="KAH7012004.1"/>
    </source>
</evidence>
<keyword evidence="3" id="KW-1185">Reference proteome</keyword>
<name>A0ABQ8FQC1_9PEZI</name>
<sequence length="98" mass="10602">MYILPFVFSTHILFLNLVSGPRFPNFLPPIARSPAEPRTIVLPLRRLEGNTVASPLSSSLRAVAAHAIVLFSPSSEGKSRLRDLSAGNGRVSTVYEVG</sequence>